<dbReference type="AlphaFoldDB" id="A0A101SS98"/>
<dbReference type="PANTHER" id="PTHR11669">
    <property type="entry name" value="REPLICATION FACTOR C / DNA POLYMERASE III GAMMA-TAU SUBUNIT"/>
    <property type="match status" value="1"/>
</dbReference>
<dbReference type="EMBL" id="LMWW01000049">
    <property type="protein sequence ID" value="KUN79272.1"/>
    <property type="molecule type" value="Genomic_DNA"/>
</dbReference>
<keyword evidence="2" id="KW-0548">Nucleotidyltransferase</keyword>
<dbReference type="GO" id="GO:0008408">
    <property type="term" value="F:3'-5' exonuclease activity"/>
    <property type="evidence" value="ECO:0007669"/>
    <property type="project" value="InterPro"/>
</dbReference>
<dbReference type="InterPro" id="IPR027417">
    <property type="entry name" value="P-loop_NTPase"/>
</dbReference>
<organism evidence="2 3">
    <name type="scientific">Streptomyces griseoruber</name>
    <dbReference type="NCBI Taxonomy" id="1943"/>
    <lineage>
        <taxon>Bacteria</taxon>
        <taxon>Bacillati</taxon>
        <taxon>Actinomycetota</taxon>
        <taxon>Actinomycetes</taxon>
        <taxon>Kitasatosporales</taxon>
        <taxon>Streptomycetaceae</taxon>
        <taxon>Streptomyces</taxon>
    </lineage>
</organism>
<dbReference type="RefSeq" id="WP_055633806.1">
    <property type="nucleotide sequence ID" value="NZ_JBIRTR010000014.1"/>
</dbReference>
<dbReference type="Pfam" id="PF13177">
    <property type="entry name" value="DNA_pol3_delta2"/>
    <property type="match status" value="1"/>
</dbReference>
<dbReference type="InterPro" id="IPR004622">
    <property type="entry name" value="DNA_pol_HolB"/>
</dbReference>
<dbReference type="PANTHER" id="PTHR11669:SF8">
    <property type="entry name" value="DNA POLYMERASE III SUBUNIT DELTA"/>
    <property type="match status" value="1"/>
</dbReference>
<dbReference type="SUPFAM" id="SSF52540">
    <property type="entry name" value="P-loop containing nucleoside triphosphate hydrolases"/>
    <property type="match status" value="1"/>
</dbReference>
<dbReference type="GO" id="GO:0006261">
    <property type="term" value="P:DNA-templated DNA replication"/>
    <property type="evidence" value="ECO:0007669"/>
    <property type="project" value="TreeGrafter"/>
</dbReference>
<feature type="region of interest" description="Disordered" evidence="1">
    <location>
        <begin position="285"/>
        <end position="315"/>
    </location>
</feature>
<dbReference type="Proteomes" id="UP000052982">
    <property type="component" value="Unassembled WGS sequence"/>
</dbReference>
<evidence type="ECO:0000313" key="2">
    <source>
        <dbReference type="EMBL" id="KUN79272.1"/>
    </source>
</evidence>
<name>A0A101SS98_9ACTN</name>
<accession>A0A101SS98</accession>
<dbReference type="EC" id="2.7.7.7" evidence="2"/>
<reference evidence="2 3" key="1">
    <citation type="submission" date="2015-10" db="EMBL/GenBank/DDBJ databases">
        <title>Draft genome sequence of Streptomyces griseoruber DSM 40281, type strain for the species Streptomyces griseoruber.</title>
        <authorList>
            <person name="Ruckert C."/>
            <person name="Winkler A."/>
            <person name="Kalinowski J."/>
            <person name="Kampfer P."/>
            <person name="Glaeser S."/>
        </authorList>
    </citation>
    <scope>NUCLEOTIDE SEQUENCE [LARGE SCALE GENOMIC DNA]</scope>
    <source>
        <strain evidence="2 3">DSM 40281</strain>
    </source>
</reference>
<dbReference type="GO" id="GO:0003887">
    <property type="term" value="F:DNA-directed DNA polymerase activity"/>
    <property type="evidence" value="ECO:0007669"/>
    <property type="project" value="UniProtKB-EC"/>
</dbReference>
<dbReference type="InterPro" id="IPR050238">
    <property type="entry name" value="DNA_Rep/Repair_Clamp_Loader"/>
</dbReference>
<comment type="caution">
    <text evidence="2">The sequence shown here is derived from an EMBL/GenBank/DDBJ whole genome shotgun (WGS) entry which is preliminary data.</text>
</comment>
<protein>
    <submittedName>
        <fullName evidence="2">DNA polymerase III subunit delta</fullName>
        <ecNumber evidence="2">2.7.7.7</ecNumber>
    </submittedName>
</protein>
<gene>
    <name evidence="2" type="ORF">AQJ64_29845</name>
</gene>
<dbReference type="OrthoDB" id="9809531at2"/>
<dbReference type="NCBIfam" id="TIGR00678">
    <property type="entry name" value="holB"/>
    <property type="match status" value="1"/>
</dbReference>
<evidence type="ECO:0000256" key="1">
    <source>
        <dbReference type="SAM" id="MobiDB-lite"/>
    </source>
</evidence>
<sequence length="401" mass="42825">MSVWDDLVGQEKVSEQLTAAARDADALVTAAVDRTPPPEASKMTHAWLFTGPPGAGRTQVARAFAAALQCVSPDRALGGAPGCGFCDGCHTALIGTHADVTTVAAVGTQILAEDMRDTVRKSYTSPATGRWQVILVEDAERLNEKSANAVLKAVEEPAPRTVWLLCAPSLEDVLPTIRSRCRHLNLRTPSVDAVADMLVRREGIEPGVAAAAARATQGHVDRARRLATDPAARERRAAVLKLPLRIEDVGGCLKAAQELVDAAAEDAKVLAEERDGKETEELKAALGAAQGGRMPRGTAGVMKDLEDKQKRRRTRTQRDSLDLALTDLTAFYRDVLALQLGSRIAIANADAEDTLERLARGTTPESTLRRIEAIGACREALDRNVAPLLAVEAMTMALRAG</sequence>
<dbReference type="Gene3D" id="3.40.50.300">
    <property type="entry name" value="P-loop containing nucleotide triphosphate hydrolases"/>
    <property type="match status" value="1"/>
</dbReference>
<dbReference type="STRING" id="1943.AQJ64_29845"/>
<proteinExistence type="predicted"/>
<keyword evidence="3" id="KW-1185">Reference proteome</keyword>
<dbReference type="NCBIfam" id="NF005926">
    <property type="entry name" value="PRK07940.1"/>
    <property type="match status" value="1"/>
</dbReference>
<keyword evidence="2" id="KW-0808">Transferase</keyword>
<evidence type="ECO:0000313" key="3">
    <source>
        <dbReference type="Proteomes" id="UP000052982"/>
    </source>
</evidence>